<reference evidence="2" key="1">
    <citation type="journal article" date="2019" name="Int. J. Syst. Evol. Microbiol.">
        <title>The Global Catalogue of Microorganisms (GCM) 10K type strain sequencing project: providing services to taxonomists for standard genome sequencing and annotation.</title>
        <authorList>
            <consortium name="The Broad Institute Genomics Platform"/>
            <consortium name="The Broad Institute Genome Sequencing Center for Infectious Disease"/>
            <person name="Wu L."/>
            <person name="Ma J."/>
        </authorList>
    </citation>
    <scope>NUCLEOTIDE SEQUENCE [LARGE SCALE GENOMIC DNA]</scope>
    <source>
        <strain evidence="2">JCM 14370</strain>
    </source>
</reference>
<protein>
    <submittedName>
        <fullName evidence="1">Uncharacterized protein</fullName>
    </submittedName>
</protein>
<organism evidence="1 2">
    <name type="scientific">Deinococcus roseus</name>
    <dbReference type="NCBI Taxonomy" id="392414"/>
    <lineage>
        <taxon>Bacteria</taxon>
        <taxon>Thermotogati</taxon>
        <taxon>Deinococcota</taxon>
        <taxon>Deinococci</taxon>
        <taxon>Deinococcales</taxon>
        <taxon>Deinococcaceae</taxon>
        <taxon>Deinococcus</taxon>
    </lineage>
</organism>
<gene>
    <name evidence="1" type="ORF">GCM10008938_33660</name>
</gene>
<proteinExistence type="predicted"/>
<dbReference type="Proteomes" id="UP000632222">
    <property type="component" value="Unassembled WGS sequence"/>
</dbReference>
<accession>A0ABQ2D3J2</accession>
<dbReference type="EMBL" id="BMOD01000014">
    <property type="protein sequence ID" value="GGJ44726.1"/>
    <property type="molecule type" value="Genomic_DNA"/>
</dbReference>
<dbReference type="RefSeq" id="WP_189004477.1">
    <property type="nucleotide sequence ID" value="NZ_BMOD01000014.1"/>
</dbReference>
<comment type="caution">
    <text evidence="1">The sequence shown here is derived from an EMBL/GenBank/DDBJ whole genome shotgun (WGS) entry which is preliminary data.</text>
</comment>
<evidence type="ECO:0000313" key="1">
    <source>
        <dbReference type="EMBL" id="GGJ44726.1"/>
    </source>
</evidence>
<keyword evidence="2" id="KW-1185">Reference proteome</keyword>
<sequence>MTVNPGPYLLTIYLTHQEADLAFRTLIQHARSEGFLVEVPAVPLQLPEHHQQLHASAVEHALSLHGNLKSITGFVELHRDLIMGHGFVDISPVFTPAALF</sequence>
<evidence type="ECO:0000313" key="2">
    <source>
        <dbReference type="Proteomes" id="UP000632222"/>
    </source>
</evidence>
<name>A0ABQ2D3J2_9DEIO</name>